<evidence type="ECO:0000313" key="4">
    <source>
        <dbReference type="EMBL" id="QMV72443.1"/>
    </source>
</evidence>
<dbReference type="PROSITE" id="PS51318">
    <property type="entry name" value="TAT"/>
    <property type="match status" value="1"/>
</dbReference>
<dbReference type="Pfam" id="PF00496">
    <property type="entry name" value="SBP_bac_5"/>
    <property type="match status" value="1"/>
</dbReference>
<evidence type="ECO:0000313" key="5">
    <source>
        <dbReference type="Proteomes" id="UP000515240"/>
    </source>
</evidence>
<evidence type="ECO:0000256" key="1">
    <source>
        <dbReference type="ARBA" id="ARBA00005695"/>
    </source>
</evidence>
<dbReference type="InterPro" id="IPR006311">
    <property type="entry name" value="TAT_signal"/>
</dbReference>
<dbReference type="CDD" id="cd08517">
    <property type="entry name" value="PBP2_NikA_DppA_OppA_like_13"/>
    <property type="match status" value="1"/>
</dbReference>
<dbReference type="Gene3D" id="3.40.190.10">
    <property type="entry name" value="Periplasmic binding protein-like II"/>
    <property type="match status" value="1"/>
</dbReference>
<comment type="similarity">
    <text evidence="1">Belongs to the bacterial solute-binding protein 5 family.</text>
</comment>
<dbReference type="SUPFAM" id="SSF53850">
    <property type="entry name" value="Periplasmic binding protein-like II"/>
    <property type="match status" value="1"/>
</dbReference>
<dbReference type="AlphaFoldDB" id="A0A7G5EEL8"/>
<accession>A0A7G5EEL8</accession>
<keyword evidence="2" id="KW-0732">Signal</keyword>
<dbReference type="PIRSF" id="PIRSF002741">
    <property type="entry name" value="MppA"/>
    <property type="match status" value="1"/>
</dbReference>
<sequence>MSIDSDFSLATRRHFMLAAAATGIGTAVPSLAWAQDKPQKGGTLNLLLFPEPPTLTTIAHTAGSSVTISGKVTEGLLTYDFNLNPQPQLAVAWSISPDGLVYRFQLRQGVKWHDGKPFTSADVVHSIALLKEFHPRGRATFAGVAEVQAPDAHTVVLQLSRPIPYLITALAASESPIVPKHLYSSGRADTNPANNAPVGTGPFVFKEWVRGSHVIYERNPHYWDGDKPYIDRLVVRFIPDAAARTAAIESGQVQIAPSSPVPFAEVERLRAKPGLQFETRGYEYINSVYRLEFNLESEPLKDLRVRQAIAHALQRENLLKVAWYGQGKLTTGPVHPALKKFYVPDLPVLPYDLKRAEKLLDEAGLTRGKAGGQWRARLNLTPIPNEGGQRTGDFLKQALGRIGIDVQINSQDFATYIKRIYTDRAFDLHVSAMSNTFDPTVGIQRLYWSKSFQRGLPFSNGAHYASPEVDRLLESAAVEMNEAQRIREVAEFQKHIATDLPDITLVAPDIYTIADKRVRNHTVGADGVAGNLAGVWLAAS</sequence>
<organism evidence="4 5">
    <name type="scientific">Comamonas piscis</name>
    <dbReference type="NCBI Taxonomy" id="1562974"/>
    <lineage>
        <taxon>Bacteria</taxon>
        <taxon>Pseudomonadati</taxon>
        <taxon>Pseudomonadota</taxon>
        <taxon>Betaproteobacteria</taxon>
        <taxon>Burkholderiales</taxon>
        <taxon>Comamonadaceae</taxon>
        <taxon>Comamonas</taxon>
    </lineage>
</organism>
<dbReference type="InterPro" id="IPR039424">
    <property type="entry name" value="SBP_5"/>
</dbReference>
<dbReference type="GO" id="GO:0015833">
    <property type="term" value="P:peptide transport"/>
    <property type="evidence" value="ECO:0007669"/>
    <property type="project" value="TreeGrafter"/>
</dbReference>
<dbReference type="RefSeq" id="WP_182326862.1">
    <property type="nucleotide sequence ID" value="NZ_CP058554.1"/>
</dbReference>
<evidence type="ECO:0000259" key="3">
    <source>
        <dbReference type="Pfam" id="PF00496"/>
    </source>
</evidence>
<dbReference type="GO" id="GO:0043190">
    <property type="term" value="C:ATP-binding cassette (ABC) transporter complex"/>
    <property type="evidence" value="ECO:0007669"/>
    <property type="project" value="InterPro"/>
</dbReference>
<dbReference type="InterPro" id="IPR000914">
    <property type="entry name" value="SBP_5_dom"/>
</dbReference>
<dbReference type="GO" id="GO:1904680">
    <property type="term" value="F:peptide transmembrane transporter activity"/>
    <property type="evidence" value="ECO:0007669"/>
    <property type="project" value="TreeGrafter"/>
</dbReference>
<proteinExistence type="inferred from homology"/>
<reference evidence="4 5" key="1">
    <citation type="journal article" date="2020" name="G3 (Bethesda)">
        <title>CeMbio - The Caenorhabditis elegans Microbiome Resource.</title>
        <authorList>
            <person name="Dirksen P."/>
            <person name="Assie A."/>
            <person name="Zimmermann J."/>
            <person name="Zhang F."/>
            <person name="Tietje A.M."/>
            <person name="Marsh S.A."/>
            <person name="Felix M.A."/>
            <person name="Shapira M."/>
            <person name="Kaleta C."/>
            <person name="Schulenburg H."/>
            <person name="Samuel B."/>
        </authorList>
    </citation>
    <scope>NUCLEOTIDE SEQUENCE [LARGE SCALE GENOMIC DNA]</scope>
    <source>
        <strain evidence="4 5">BIGb0172</strain>
    </source>
</reference>
<gene>
    <name evidence="4" type="ORF">HS961_06110</name>
</gene>
<feature type="domain" description="Solute-binding protein family 5" evidence="3">
    <location>
        <begin position="85"/>
        <end position="449"/>
    </location>
</feature>
<dbReference type="EMBL" id="CP058554">
    <property type="protein sequence ID" value="QMV72443.1"/>
    <property type="molecule type" value="Genomic_DNA"/>
</dbReference>
<dbReference type="PANTHER" id="PTHR30290">
    <property type="entry name" value="PERIPLASMIC BINDING COMPONENT OF ABC TRANSPORTER"/>
    <property type="match status" value="1"/>
</dbReference>
<evidence type="ECO:0000256" key="2">
    <source>
        <dbReference type="ARBA" id="ARBA00022729"/>
    </source>
</evidence>
<dbReference type="InterPro" id="IPR030678">
    <property type="entry name" value="Peptide/Ni-bd"/>
</dbReference>
<keyword evidence="5" id="KW-1185">Reference proteome</keyword>
<dbReference type="Proteomes" id="UP000515240">
    <property type="component" value="Chromosome"/>
</dbReference>
<dbReference type="Gene3D" id="3.10.105.10">
    <property type="entry name" value="Dipeptide-binding Protein, Domain 3"/>
    <property type="match status" value="1"/>
</dbReference>
<dbReference type="GO" id="GO:0030288">
    <property type="term" value="C:outer membrane-bounded periplasmic space"/>
    <property type="evidence" value="ECO:0007669"/>
    <property type="project" value="UniProtKB-ARBA"/>
</dbReference>
<dbReference type="KEGG" id="cpis:HS961_06110"/>
<dbReference type="PANTHER" id="PTHR30290:SF38">
    <property type="entry name" value="D,D-DIPEPTIDE-BINDING PERIPLASMIC PROTEIN DDPA-RELATED"/>
    <property type="match status" value="1"/>
</dbReference>
<protein>
    <submittedName>
        <fullName evidence="4">ABC transporter substrate-binding protein</fullName>
    </submittedName>
</protein>
<name>A0A7G5EEL8_9BURK</name>